<evidence type="ECO:0000313" key="2">
    <source>
        <dbReference type="Proteomes" id="UP000024635"/>
    </source>
</evidence>
<name>A0A016X2J9_9BILA</name>
<evidence type="ECO:0000313" key="1">
    <source>
        <dbReference type="EMBL" id="EYC45767.1"/>
    </source>
</evidence>
<gene>
    <name evidence="1" type="primary">Acey_s0417.g1102</name>
    <name evidence="1" type="ORF">Y032_0417g1102</name>
</gene>
<dbReference type="EMBL" id="JARK01000017">
    <property type="protein sequence ID" value="EYC45767.1"/>
    <property type="molecule type" value="Genomic_DNA"/>
</dbReference>
<dbReference type="AlphaFoldDB" id="A0A016X2J9"/>
<organism evidence="1 2">
    <name type="scientific">Ancylostoma ceylanicum</name>
    <dbReference type="NCBI Taxonomy" id="53326"/>
    <lineage>
        <taxon>Eukaryota</taxon>
        <taxon>Metazoa</taxon>
        <taxon>Ecdysozoa</taxon>
        <taxon>Nematoda</taxon>
        <taxon>Chromadorea</taxon>
        <taxon>Rhabditida</taxon>
        <taxon>Rhabditina</taxon>
        <taxon>Rhabditomorpha</taxon>
        <taxon>Strongyloidea</taxon>
        <taxon>Ancylostomatidae</taxon>
        <taxon>Ancylostomatinae</taxon>
        <taxon>Ancylostoma</taxon>
    </lineage>
</organism>
<protein>
    <submittedName>
        <fullName evidence="1">Uncharacterized protein</fullName>
    </submittedName>
</protein>
<reference evidence="2" key="1">
    <citation type="journal article" date="2015" name="Nat. Genet.">
        <title>The genome and transcriptome of the zoonotic hookworm Ancylostoma ceylanicum identify infection-specific gene families.</title>
        <authorList>
            <person name="Schwarz E.M."/>
            <person name="Hu Y."/>
            <person name="Antoshechkin I."/>
            <person name="Miller M.M."/>
            <person name="Sternberg P.W."/>
            <person name="Aroian R.V."/>
        </authorList>
    </citation>
    <scope>NUCLEOTIDE SEQUENCE</scope>
    <source>
        <strain evidence="2">HY135</strain>
    </source>
</reference>
<accession>A0A016X2J9</accession>
<comment type="caution">
    <text evidence="1">The sequence shown here is derived from an EMBL/GenBank/DDBJ whole genome shotgun (WGS) entry which is preliminary data.</text>
</comment>
<sequence>MFKRHPSIIRHQNHFGGAITNNSIRCEKDLADGGSRPARGVTSISRVRYCQLSRTPRMSATITIRPFGYL</sequence>
<keyword evidence="2" id="KW-1185">Reference proteome</keyword>
<dbReference type="Proteomes" id="UP000024635">
    <property type="component" value="Unassembled WGS sequence"/>
</dbReference>
<proteinExistence type="predicted"/>